<gene>
    <name evidence="1" type="ORF">CTRU02_208306</name>
</gene>
<evidence type="ECO:0000313" key="2">
    <source>
        <dbReference type="Proteomes" id="UP000805649"/>
    </source>
</evidence>
<proteinExistence type="predicted"/>
<reference evidence="1 2" key="1">
    <citation type="journal article" date="2020" name="Phytopathology">
        <title>Genome Sequence Resources of Colletotrichum truncatum, C. plurivorum, C. musicola, and C. sojae: Four Species Pathogenic to Soybean (Glycine max).</title>
        <authorList>
            <person name="Rogerio F."/>
            <person name="Boufleur T.R."/>
            <person name="Ciampi-Guillardi M."/>
            <person name="Sukno S.A."/>
            <person name="Thon M.R."/>
            <person name="Massola Junior N.S."/>
            <person name="Baroncelli R."/>
        </authorList>
    </citation>
    <scope>NUCLEOTIDE SEQUENCE [LARGE SCALE GENOMIC DNA]</scope>
    <source>
        <strain evidence="1 2">CMES1059</strain>
    </source>
</reference>
<dbReference type="Proteomes" id="UP000805649">
    <property type="component" value="Unassembled WGS sequence"/>
</dbReference>
<keyword evidence="2" id="KW-1185">Reference proteome</keyword>
<name>A0ACC3YVX1_COLTU</name>
<protein>
    <submittedName>
        <fullName evidence="1">Uncharacterized protein</fullName>
    </submittedName>
</protein>
<organism evidence="1 2">
    <name type="scientific">Colletotrichum truncatum</name>
    <name type="common">Anthracnose fungus</name>
    <name type="synonym">Colletotrichum capsici</name>
    <dbReference type="NCBI Taxonomy" id="5467"/>
    <lineage>
        <taxon>Eukaryota</taxon>
        <taxon>Fungi</taxon>
        <taxon>Dikarya</taxon>
        <taxon>Ascomycota</taxon>
        <taxon>Pezizomycotina</taxon>
        <taxon>Sordariomycetes</taxon>
        <taxon>Hypocreomycetidae</taxon>
        <taxon>Glomerellales</taxon>
        <taxon>Glomerellaceae</taxon>
        <taxon>Colletotrichum</taxon>
        <taxon>Colletotrichum truncatum species complex</taxon>
    </lineage>
</organism>
<sequence>MPHQYPGLGLPLRHFPQNEQLDDVGIIYPMGIDTNCWYSDSAMLLVREVAMMIVMDKLTEKADWHTKVFDDAIASKWIEEGLAMPSDQLYDTIVKGKFSGYGFEHSHPKRLKQILNRPCLEYCIKELRAKAEFFKKSGLVPTLDASATVVKSDSVVDESLQQELRAAFTKLLDAQKDCPDFHPGTDGKVRNLVHPSLYPLVYGKTRVFQEEVVGVEDAIDTWAGKGEPIPEPEKVDARAGMHRTIGGSMPPANLWSENYQWLPSVVKIQDDGSVKFTSYINNLHPIKHRAVYQSIERLIEKALPAWDLCIISQAQSRMIDMPDTTAGRTEPRFPLPDSPDDENEDNWDVSLSDIQLPDAPSKQDDEAEVEGDDDDDDDESDEESDYHEEEDEQGIRYGGTRREILWKKTRQPVQPEVPPFKAWNYGAQPKYSLRERYKDLQVIVKMASIELTPEKPSFPAGSWHVEGQINERIIATALYYLDSENITTSHLDFRMQTSSYQDDLQDKVGQDAYGWLEMVYGTSLSGSPCIQNYGSVETKEGRLLAFPNTFQHRVSPFELKDKTKPGHRRFIAIWLVDPVNRVISTANVPPQQRDWWMDRAFSGLRQSQGVSVPQSVARLIAENSDADDDTAVLKALAEGKDDVPPELFDMIRKHFGDWSTPMGRKEALEHRLKLMEERSNSEATALDGWFSVDYNFCEH</sequence>
<comment type="caution">
    <text evidence="1">The sequence shown here is derived from an EMBL/GenBank/DDBJ whole genome shotgun (WGS) entry which is preliminary data.</text>
</comment>
<evidence type="ECO:0000313" key="1">
    <source>
        <dbReference type="EMBL" id="KAL0936091.1"/>
    </source>
</evidence>
<accession>A0ACC3YVX1</accession>
<dbReference type="EMBL" id="VUJX02000005">
    <property type="protein sequence ID" value="KAL0936091.1"/>
    <property type="molecule type" value="Genomic_DNA"/>
</dbReference>